<feature type="transmembrane region" description="Helical" evidence="1">
    <location>
        <begin position="47"/>
        <end position="64"/>
    </location>
</feature>
<organism evidence="2 3">
    <name type="scientific">Mycobacterium conspicuum</name>
    <dbReference type="NCBI Taxonomy" id="44010"/>
    <lineage>
        <taxon>Bacteria</taxon>
        <taxon>Bacillati</taxon>
        <taxon>Actinomycetota</taxon>
        <taxon>Actinomycetes</taxon>
        <taxon>Mycobacteriales</taxon>
        <taxon>Mycobacteriaceae</taxon>
        <taxon>Mycobacterium</taxon>
    </lineage>
</organism>
<dbReference type="OrthoDB" id="4763102at2"/>
<name>A0A7I7YBC7_9MYCO</name>
<evidence type="ECO:0008006" key="4">
    <source>
        <dbReference type="Google" id="ProtNLM"/>
    </source>
</evidence>
<dbReference type="AlphaFoldDB" id="A0A7I7YBC7"/>
<dbReference type="PANTHER" id="PTHR36974:SF1">
    <property type="entry name" value="DOXX FAMILY MEMBRANE PROTEIN"/>
    <property type="match status" value="1"/>
</dbReference>
<evidence type="ECO:0000256" key="1">
    <source>
        <dbReference type="SAM" id="Phobius"/>
    </source>
</evidence>
<dbReference type="RefSeq" id="WP_139825128.1">
    <property type="nucleotide sequence ID" value="NZ_AP022613.1"/>
</dbReference>
<evidence type="ECO:0000313" key="2">
    <source>
        <dbReference type="EMBL" id="BBZ38382.1"/>
    </source>
</evidence>
<keyword evidence="3" id="KW-1185">Reference proteome</keyword>
<accession>A0A7I7YBC7</accession>
<keyword evidence="1" id="KW-1133">Transmembrane helix</keyword>
<gene>
    <name evidence="2" type="ORF">MCNS_14450</name>
</gene>
<proteinExistence type="predicted"/>
<evidence type="ECO:0000313" key="3">
    <source>
        <dbReference type="Proteomes" id="UP000467385"/>
    </source>
</evidence>
<keyword evidence="1" id="KW-0812">Transmembrane</keyword>
<reference evidence="2 3" key="1">
    <citation type="journal article" date="2019" name="Emerg. Microbes Infect.">
        <title>Comprehensive subspecies identification of 175 nontuberculous mycobacteria species based on 7547 genomic profiles.</title>
        <authorList>
            <person name="Matsumoto Y."/>
            <person name="Kinjo T."/>
            <person name="Motooka D."/>
            <person name="Nabeya D."/>
            <person name="Jung N."/>
            <person name="Uechi K."/>
            <person name="Horii T."/>
            <person name="Iida T."/>
            <person name="Fujita J."/>
            <person name="Nakamura S."/>
        </authorList>
    </citation>
    <scope>NUCLEOTIDE SEQUENCE [LARGE SCALE GENOMIC DNA]</scope>
    <source>
        <strain evidence="2 3">JCM 14738</strain>
    </source>
</reference>
<feature type="transmembrane region" description="Helical" evidence="1">
    <location>
        <begin position="12"/>
        <end position="27"/>
    </location>
</feature>
<dbReference type="EMBL" id="AP022613">
    <property type="protein sequence ID" value="BBZ38382.1"/>
    <property type="molecule type" value="Genomic_DNA"/>
</dbReference>
<protein>
    <recommendedName>
        <fullName evidence="4">DoxX family protein</fullName>
    </recommendedName>
</protein>
<sequence length="129" mass="14157">MSASDPTRKARVLLGAVFTGAGIAHLVKHEWFESLVPEQLSRRRRPISAITAVIQIVGGISMFIPRLRVVARWANIGLLLPTLPAAVDQFNHPEVLRRTGIPRALAPVRAVAQAVVVALTWWATRRDIG</sequence>
<dbReference type="Proteomes" id="UP000467385">
    <property type="component" value="Chromosome"/>
</dbReference>
<dbReference type="PANTHER" id="PTHR36974">
    <property type="entry name" value="MEMBRANE PROTEIN-RELATED"/>
    <property type="match status" value="1"/>
</dbReference>
<keyword evidence="1" id="KW-0472">Membrane</keyword>